<reference evidence="1 2" key="1">
    <citation type="submission" date="2015-01" db="EMBL/GenBank/DDBJ databases">
        <title>Evolution of Trichinella species and genotypes.</title>
        <authorList>
            <person name="Korhonen P.K."/>
            <person name="Edoardo P."/>
            <person name="Giuseppe L.R."/>
            <person name="Gasser R.B."/>
        </authorList>
    </citation>
    <scope>NUCLEOTIDE SEQUENCE [LARGE SCALE GENOMIC DNA]</scope>
    <source>
        <strain evidence="1">ISS470</strain>
    </source>
</reference>
<accession>A0A0V1G0Z1</accession>
<dbReference type="Proteomes" id="UP000054995">
    <property type="component" value="Unassembled WGS sequence"/>
</dbReference>
<name>A0A0V1G0Z1_TRIPS</name>
<dbReference type="EMBL" id="JYDT01000010">
    <property type="protein sequence ID" value="KRY91918.1"/>
    <property type="molecule type" value="Genomic_DNA"/>
</dbReference>
<protein>
    <submittedName>
        <fullName evidence="1">Uncharacterized protein</fullName>
    </submittedName>
</protein>
<comment type="caution">
    <text evidence="1">The sequence shown here is derived from an EMBL/GenBank/DDBJ whole genome shotgun (WGS) entry which is preliminary data.</text>
</comment>
<gene>
    <name evidence="1" type="ORF">T4D_6794</name>
</gene>
<keyword evidence="2" id="KW-1185">Reference proteome</keyword>
<proteinExistence type="predicted"/>
<sequence>MPSFIDISKIFFKCAQMAENAYYKDDILKLLLQNVHHVKKDNNFIKAVQNYVKQNGLLMYCFLHRILSG</sequence>
<organism evidence="1 2">
    <name type="scientific">Trichinella pseudospiralis</name>
    <name type="common">Parasitic roundworm</name>
    <dbReference type="NCBI Taxonomy" id="6337"/>
    <lineage>
        <taxon>Eukaryota</taxon>
        <taxon>Metazoa</taxon>
        <taxon>Ecdysozoa</taxon>
        <taxon>Nematoda</taxon>
        <taxon>Enoplea</taxon>
        <taxon>Dorylaimia</taxon>
        <taxon>Trichinellida</taxon>
        <taxon>Trichinellidae</taxon>
        <taxon>Trichinella</taxon>
    </lineage>
</organism>
<evidence type="ECO:0000313" key="1">
    <source>
        <dbReference type="EMBL" id="KRY91918.1"/>
    </source>
</evidence>
<evidence type="ECO:0000313" key="2">
    <source>
        <dbReference type="Proteomes" id="UP000054995"/>
    </source>
</evidence>
<dbReference type="AlphaFoldDB" id="A0A0V1G0Z1"/>